<reference evidence="2" key="2">
    <citation type="journal article" date="2009" name="Genome Res.">
        <title>Comparative genomic analyses of the human fungal pathogens Coccidioides and their relatives.</title>
        <authorList>
            <person name="Sharpton T.J."/>
            <person name="Stajich J.E."/>
            <person name="Rounsley S.D."/>
            <person name="Gardner M.J."/>
            <person name="Wortman J.R."/>
            <person name="Jordar V.S."/>
            <person name="Maiti R."/>
            <person name="Kodira C.D."/>
            <person name="Neafsey D.E."/>
            <person name="Zeng Q."/>
            <person name="Hung C.-Y."/>
            <person name="McMahan C."/>
            <person name="Muszewska A."/>
            <person name="Grynberg M."/>
            <person name="Mandel M.A."/>
            <person name="Kellner E.M."/>
            <person name="Barker B.M."/>
            <person name="Galgiani J.N."/>
            <person name="Orbach M.J."/>
            <person name="Kirkland T.N."/>
            <person name="Cole G.T."/>
            <person name="Henn M.R."/>
            <person name="Birren B.W."/>
            <person name="Taylor J.W."/>
        </authorList>
    </citation>
    <scope>NUCLEOTIDE SEQUENCE [LARGE SCALE GENOMIC DNA]</scope>
    <source>
        <strain evidence="2">RMSCC 3488</strain>
    </source>
</reference>
<dbReference type="Proteomes" id="UP000054567">
    <property type="component" value="Unassembled WGS sequence"/>
</dbReference>
<evidence type="ECO:0000313" key="1">
    <source>
        <dbReference type="EMBL" id="KMM69472.1"/>
    </source>
</evidence>
<sequence>MNRPNCRSAHGQLDRPSTILRLAPTSARDSLSSRRPPMTRQISDSYSLWLPGTFGLKMEKY</sequence>
<accession>A0A0J6ICP5</accession>
<name>A0A0J6ICP5_COCPO</name>
<reference evidence="1 2" key="1">
    <citation type="submission" date="2007-06" db="EMBL/GenBank/DDBJ databases">
        <title>The Genome Sequence of Coccidioides posadasii RMSCC_3488.</title>
        <authorList>
            <consortium name="Coccidioides Genome Resources Consortium"/>
            <consortium name="The Broad Institute Genome Sequencing Platform"/>
            <person name="Henn M.R."/>
            <person name="Sykes S."/>
            <person name="Young S."/>
            <person name="Jaffe D."/>
            <person name="Berlin A."/>
            <person name="Alvarez P."/>
            <person name="Butler J."/>
            <person name="Gnerre S."/>
            <person name="Grabherr M."/>
            <person name="Mauceli E."/>
            <person name="Brockman W."/>
            <person name="Kodira C."/>
            <person name="Alvarado L."/>
            <person name="Zeng Q."/>
            <person name="Crawford M."/>
            <person name="Antoine C."/>
            <person name="Devon K."/>
            <person name="Galgiani J."/>
            <person name="Orsborn K."/>
            <person name="Lewis M.L."/>
            <person name="Nusbaum C."/>
            <person name="Galagan J."/>
            <person name="Birren B."/>
        </authorList>
    </citation>
    <scope>NUCLEOTIDE SEQUENCE [LARGE SCALE GENOMIC DNA]</scope>
    <source>
        <strain evidence="1 2">RMSCC 3488</strain>
    </source>
</reference>
<dbReference type="AlphaFoldDB" id="A0A0J6ICP5"/>
<evidence type="ECO:0000313" key="2">
    <source>
        <dbReference type="Proteomes" id="UP000054567"/>
    </source>
</evidence>
<reference evidence="2" key="3">
    <citation type="journal article" date="2010" name="Genome Res.">
        <title>Population genomic sequencing of Coccidioides fungi reveals recent hybridization and transposon control.</title>
        <authorList>
            <person name="Neafsey D.E."/>
            <person name="Barker B.M."/>
            <person name="Sharpton T.J."/>
            <person name="Stajich J.E."/>
            <person name="Park D.J."/>
            <person name="Whiston E."/>
            <person name="Hung C.-Y."/>
            <person name="McMahan C."/>
            <person name="White J."/>
            <person name="Sykes S."/>
            <person name="Heiman D."/>
            <person name="Young S."/>
            <person name="Zeng Q."/>
            <person name="Abouelleil A."/>
            <person name="Aftuck L."/>
            <person name="Bessette D."/>
            <person name="Brown A."/>
            <person name="FitzGerald M."/>
            <person name="Lui A."/>
            <person name="Macdonald J.P."/>
            <person name="Priest M."/>
            <person name="Orbach M.J."/>
            <person name="Galgiani J.N."/>
            <person name="Kirkland T.N."/>
            <person name="Cole G.T."/>
            <person name="Birren B.W."/>
            <person name="Henn M.R."/>
            <person name="Taylor J.W."/>
            <person name="Rounsley S.D."/>
        </authorList>
    </citation>
    <scope>NUCLEOTIDE SEQUENCE [LARGE SCALE GENOMIC DNA]</scope>
    <source>
        <strain evidence="2">RMSCC 3488</strain>
    </source>
</reference>
<proteinExistence type="predicted"/>
<dbReference type="VEuPathDB" id="FungiDB:CPAG_05787"/>
<gene>
    <name evidence="1" type="ORF">CPAG_05787</name>
</gene>
<protein>
    <submittedName>
        <fullName evidence="1">Uncharacterized protein</fullName>
    </submittedName>
</protein>
<dbReference type="EMBL" id="DS268111">
    <property type="protein sequence ID" value="KMM69472.1"/>
    <property type="molecule type" value="Genomic_DNA"/>
</dbReference>
<organism evidence="1 2">
    <name type="scientific">Coccidioides posadasii RMSCC 3488</name>
    <dbReference type="NCBI Taxonomy" id="454284"/>
    <lineage>
        <taxon>Eukaryota</taxon>
        <taxon>Fungi</taxon>
        <taxon>Dikarya</taxon>
        <taxon>Ascomycota</taxon>
        <taxon>Pezizomycotina</taxon>
        <taxon>Eurotiomycetes</taxon>
        <taxon>Eurotiomycetidae</taxon>
        <taxon>Onygenales</taxon>
        <taxon>Onygenaceae</taxon>
        <taxon>Coccidioides</taxon>
    </lineage>
</organism>